<evidence type="ECO:0000313" key="1">
    <source>
        <dbReference type="EMBL" id="KAF1810891.1"/>
    </source>
</evidence>
<name>A0A6G1FYW5_9PEZI</name>
<sequence>MNSNTPRPDVVVAVDFGMTCTGVAYANLSIGSKTVRWIQRWPGRSQANENKVPTLLVYPRDRPQPSSWGFLSENISEMTAQDKDYKEWFKVWLDEEKLWKAQAKAPEFAAKSIEEVEKWYTDYLRCLNQHIEAKLSSEVARKRWEDAIVEFHFSVPTTWQPATVERFRSITSLAGFGKYPSHTTTIGLTEAEAAAVHTSQEASGIFSEGDVVLVCDVGGGTTDLSVLRVTDVTSGCLSLRQLDVVFGSTVGSTFIDAQFEKEAEARLKMANQTGPLNIDIEETAWEMMKSKEFQNAKCDYGSADDAEVFSIPIPKLSYAYSNGLVGIFNGEMQFKIVELQALFDPQQIKKLFQLIDTQIQRMQQKDPSERIAHMVLSGGLGNSLYVQRKLRERYAAGDGSPHLNTARQMQVRVAPDPQLAVCKGLVADRIAKLSSGKSILGWRCCRASYGTKCKVLYNPENPQHHNRQTVRDALDDKLYLHDTVEWFIKKGDPVSIDRPIIHNFRRKVPPGDPTRIFPTDVIASNVAKEILPFQIDPSIFKLKNRHFWNNGPKYYRVEFSIRVVLGPGTKTLAILTGNTDKVFYSGHSV</sequence>
<dbReference type="RefSeq" id="XP_033532522.1">
    <property type="nucleotide sequence ID" value="XM_033676576.1"/>
</dbReference>
<dbReference type="InterPro" id="IPR043129">
    <property type="entry name" value="ATPase_NBD"/>
</dbReference>
<dbReference type="EMBL" id="ML975164">
    <property type="protein sequence ID" value="KAF1810891.1"/>
    <property type="molecule type" value="Genomic_DNA"/>
</dbReference>
<evidence type="ECO:0000313" key="3">
    <source>
        <dbReference type="RefSeq" id="XP_033532522.1"/>
    </source>
</evidence>
<accession>A0A6G1FYW5</accession>
<keyword evidence="2" id="KW-1185">Reference proteome</keyword>
<reference evidence="3" key="3">
    <citation type="submission" date="2025-04" db="UniProtKB">
        <authorList>
            <consortium name="RefSeq"/>
        </authorList>
    </citation>
    <scope>IDENTIFICATION</scope>
    <source>
        <strain evidence="3">CBS 781.70</strain>
    </source>
</reference>
<dbReference type="SUPFAM" id="SSF53067">
    <property type="entry name" value="Actin-like ATPase domain"/>
    <property type="match status" value="2"/>
</dbReference>
<reference evidence="3" key="2">
    <citation type="submission" date="2020-04" db="EMBL/GenBank/DDBJ databases">
        <authorList>
            <consortium name="NCBI Genome Project"/>
        </authorList>
    </citation>
    <scope>NUCLEOTIDE SEQUENCE</scope>
    <source>
        <strain evidence="3">CBS 781.70</strain>
    </source>
</reference>
<gene>
    <name evidence="1 3" type="ORF">P152DRAFT_400506</name>
</gene>
<evidence type="ECO:0000313" key="2">
    <source>
        <dbReference type="Proteomes" id="UP000504638"/>
    </source>
</evidence>
<organism evidence="1">
    <name type="scientific">Eremomyces bilateralis CBS 781.70</name>
    <dbReference type="NCBI Taxonomy" id="1392243"/>
    <lineage>
        <taxon>Eukaryota</taxon>
        <taxon>Fungi</taxon>
        <taxon>Dikarya</taxon>
        <taxon>Ascomycota</taxon>
        <taxon>Pezizomycotina</taxon>
        <taxon>Dothideomycetes</taxon>
        <taxon>Dothideomycetes incertae sedis</taxon>
        <taxon>Eremomycetales</taxon>
        <taxon>Eremomycetaceae</taxon>
        <taxon>Eremomyces</taxon>
    </lineage>
</organism>
<evidence type="ECO:0008006" key="4">
    <source>
        <dbReference type="Google" id="ProtNLM"/>
    </source>
</evidence>
<dbReference type="Gene3D" id="3.90.640.10">
    <property type="entry name" value="Actin, Chain A, domain 4"/>
    <property type="match status" value="1"/>
</dbReference>
<dbReference type="Gene3D" id="3.30.420.40">
    <property type="match status" value="2"/>
</dbReference>
<proteinExistence type="predicted"/>
<dbReference type="PANTHER" id="PTHR42749:SF1">
    <property type="entry name" value="CELL SHAPE-DETERMINING PROTEIN MREB"/>
    <property type="match status" value="1"/>
</dbReference>
<reference evidence="1 3" key="1">
    <citation type="submission" date="2020-01" db="EMBL/GenBank/DDBJ databases">
        <authorList>
            <consortium name="DOE Joint Genome Institute"/>
            <person name="Haridas S."/>
            <person name="Albert R."/>
            <person name="Binder M."/>
            <person name="Bloem J."/>
            <person name="Labutti K."/>
            <person name="Salamov A."/>
            <person name="Andreopoulos B."/>
            <person name="Baker S.E."/>
            <person name="Barry K."/>
            <person name="Bills G."/>
            <person name="Bluhm B.H."/>
            <person name="Cannon C."/>
            <person name="Castanera R."/>
            <person name="Culley D.E."/>
            <person name="Daum C."/>
            <person name="Ezra D."/>
            <person name="Gonzalez J.B."/>
            <person name="Henrissat B."/>
            <person name="Kuo A."/>
            <person name="Liang C."/>
            <person name="Lipzen A."/>
            <person name="Lutzoni F."/>
            <person name="Magnuson J."/>
            <person name="Mondo S."/>
            <person name="Nolan M."/>
            <person name="Ohm R."/>
            <person name="Pangilinan J."/>
            <person name="Park H.-J."/>
            <person name="Ramirez L."/>
            <person name="Alfaro M."/>
            <person name="Sun H."/>
            <person name="Tritt A."/>
            <person name="Yoshinaga Y."/>
            <person name="Zwiers L.-H."/>
            <person name="Turgeon B.G."/>
            <person name="Goodwin S.B."/>
            <person name="Spatafora J.W."/>
            <person name="Crous P.W."/>
            <person name="Grigoriev I.V."/>
        </authorList>
    </citation>
    <scope>NUCLEOTIDE SEQUENCE</scope>
    <source>
        <strain evidence="1 3">CBS 781.70</strain>
    </source>
</reference>
<dbReference type="GeneID" id="54417146"/>
<dbReference type="CDD" id="cd10170">
    <property type="entry name" value="ASKHA_NBD_HSP70"/>
    <property type="match status" value="1"/>
</dbReference>
<dbReference type="AlphaFoldDB" id="A0A6G1FYW5"/>
<dbReference type="OrthoDB" id="2394218at2759"/>
<dbReference type="PANTHER" id="PTHR42749">
    <property type="entry name" value="CELL SHAPE-DETERMINING PROTEIN MREB"/>
    <property type="match status" value="1"/>
</dbReference>
<protein>
    <recommendedName>
        <fullName evidence="4">Actin-like ATPase domain-containing protein</fullName>
    </recommendedName>
</protein>
<dbReference type="Proteomes" id="UP000504638">
    <property type="component" value="Unplaced"/>
</dbReference>